<accession>B7JYE0</accession>
<proteinExistence type="predicted"/>
<dbReference type="RefSeq" id="WP_012596503.1">
    <property type="nucleotide sequence ID" value="NC_011726.1"/>
</dbReference>
<organism evidence="1 2">
    <name type="scientific">Rippkaea orientalis (strain PCC 8801 / RF-1)</name>
    <name type="common">Cyanothece sp. (strain PCC 8801)</name>
    <dbReference type="NCBI Taxonomy" id="41431"/>
    <lineage>
        <taxon>Bacteria</taxon>
        <taxon>Bacillati</taxon>
        <taxon>Cyanobacteriota</taxon>
        <taxon>Cyanophyceae</taxon>
        <taxon>Oscillatoriophycideae</taxon>
        <taxon>Chroococcales</taxon>
        <taxon>Aphanothecaceae</taxon>
        <taxon>Rippkaea</taxon>
        <taxon>Rippkaea orientalis</taxon>
    </lineage>
</organism>
<evidence type="ECO:0000313" key="1">
    <source>
        <dbReference type="EMBL" id="ACK67242.1"/>
    </source>
</evidence>
<dbReference type="HOGENOM" id="CLU_2632220_0_0_3"/>
<dbReference type="KEGG" id="cyp:PCC8801_3269"/>
<keyword evidence="2" id="KW-1185">Reference proteome</keyword>
<evidence type="ECO:0000313" key="2">
    <source>
        <dbReference type="Proteomes" id="UP000008204"/>
    </source>
</evidence>
<dbReference type="Proteomes" id="UP000008204">
    <property type="component" value="Chromosome"/>
</dbReference>
<dbReference type="eggNOG" id="ENOG50321MY">
    <property type="taxonomic scope" value="Bacteria"/>
</dbReference>
<gene>
    <name evidence="1" type="ordered locus">PCC8801_3269</name>
</gene>
<protein>
    <submittedName>
        <fullName evidence="1">Uncharacterized protein</fullName>
    </submittedName>
</protein>
<reference evidence="2" key="1">
    <citation type="journal article" date="2011" name="MBio">
        <title>Novel metabolic attributes of the genus Cyanothece, comprising a group of unicellular nitrogen-fixing Cyanobacteria.</title>
        <authorList>
            <person name="Bandyopadhyay A."/>
            <person name="Elvitigala T."/>
            <person name="Welsh E."/>
            <person name="Stockel J."/>
            <person name="Liberton M."/>
            <person name="Min H."/>
            <person name="Sherman L.A."/>
            <person name="Pakrasi H.B."/>
        </authorList>
    </citation>
    <scope>NUCLEOTIDE SEQUENCE [LARGE SCALE GENOMIC DNA]</scope>
    <source>
        <strain evidence="2">PCC 8801</strain>
    </source>
</reference>
<dbReference type="EMBL" id="CP001287">
    <property type="protein sequence ID" value="ACK67242.1"/>
    <property type="molecule type" value="Genomic_DNA"/>
</dbReference>
<name>B7JYE0_RIPO1</name>
<dbReference type="AlphaFoldDB" id="B7JYE0"/>
<dbReference type="STRING" id="41431.PCC8801_3269"/>
<sequence length="77" mass="8035">MIISDINYLETTNLDVHGAFLPIVFGPPSATAYSNAGGNAFGRGYAQTWTNTYTLADAQIGAKTAYSLAQSTSAGEV</sequence>